<dbReference type="PANTHER" id="PTHR43877:SF2">
    <property type="entry name" value="AMINOALKYLPHOSPHONATE N-ACETYLTRANSFERASE-RELATED"/>
    <property type="match status" value="1"/>
</dbReference>
<keyword evidence="2" id="KW-0012">Acyltransferase</keyword>
<dbReference type="InterPro" id="IPR050832">
    <property type="entry name" value="Bact_Acetyltransf"/>
</dbReference>
<dbReference type="Pfam" id="PF00583">
    <property type="entry name" value="Acetyltransf_1"/>
    <property type="match status" value="1"/>
</dbReference>
<keyword evidence="1 4" id="KW-0808">Transferase</keyword>
<evidence type="ECO:0000256" key="2">
    <source>
        <dbReference type="ARBA" id="ARBA00023315"/>
    </source>
</evidence>
<reference evidence="4 5" key="1">
    <citation type="submission" date="2018-05" db="EMBL/GenBank/DDBJ databases">
        <title>Acuticoccus sediminis sp. nov., isolated from deep-sea sediment of Indian Ocean.</title>
        <authorList>
            <person name="Liu X."/>
            <person name="Lai Q."/>
            <person name="Du Y."/>
            <person name="Sun F."/>
            <person name="Zhang X."/>
            <person name="Wang S."/>
            <person name="Shao Z."/>
        </authorList>
    </citation>
    <scope>NUCLEOTIDE SEQUENCE [LARGE SCALE GENOMIC DNA]</scope>
    <source>
        <strain evidence="4 5">PTG4-2</strain>
    </source>
</reference>
<accession>A0A8B2NZ34</accession>
<gene>
    <name evidence="4" type="ORF">DLJ53_05870</name>
</gene>
<evidence type="ECO:0000313" key="4">
    <source>
        <dbReference type="EMBL" id="RAI03990.1"/>
    </source>
</evidence>
<evidence type="ECO:0000259" key="3">
    <source>
        <dbReference type="PROSITE" id="PS51186"/>
    </source>
</evidence>
<proteinExistence type="predicted"/>
<organism evidence="4 5">
    <name type="scientific">Acuticoccus sediminis</name>
    <dbReference type="NCBI Taxonomy" id="2184697"/>
    <lineage>
        <taxon>Bacteria</taxon>
        <taxon>Pseudomonadati</taxon>
        <taxon>Pseudomonadota</taxon>
        <taxon>Alphaproteobacteria</taxon>
        <taxon>Hyphomicrobiales</taxon>
        <taxon>Amorphaceae</taxon>
        <taxon>Acuticoccus</taxon>
    </lineage>
</organism>
<dbReference type="InterPro" id="IPR016181">
    <property type="entry name" value="Acyl_CoA_acyltransferase"/>
</dbReference>
<sequence length="178" mass="19176">MPDDLAGLVLRAADIGDADALNRLTNLPGVRYGTLRMPFTPLSATRTMLANEDPNVHRIVAIMGCKLVGIVTLFRGVDRTAHKAGIGICVHDAFTGRGVGNALMAAATDLADNWLGLRRLELDVSVDNAAAIHLYEKHGFEHEGVKRADSLRGGMLEDVLMMGRLRDAPPRQSPEGAR</sequence>
<dbReference type="OrthoDB" id="5459937at2"/>
<dbReference type="AlphaFoldDB" id="A0A8B2NZ34"/>
<dbReference type="PANTHER" id="PTHR43877">
    <property type="entry name" value="AMINOALKYLPHOSPHONATE N-ACETYLTRANSFERASE-RELATED-RELATED"/>
    <property type="match status" value="1"/>
</dbReference>
<dbReference type="PROSITE" id="PS51186">
    <property type="entry name" value="GNAT"/>
    <property type="match status" value="1"/>
</dbReference>
<dbReference type="Proteomes" id="UP000249590">
    <property type="component" value="Unassembled WGS sequence"/>
</dbReference>
<name>A0A8B2NZ34_9HYPH</name>
<dbReference type="GO" id="GO:0016747">
    <property type="term" value="F:acyltransferase activity, transferring groups other than amino-acyl groups"/>
    <property type="evidence" value="ECO:0007669"/>
    <property type="project" value="InterPro"/>
</dbReference>
<protein>
    <submittedName>
        <fullName evidence="4">GNAT family N-acetyltransferase</fullName>
    </submittedName>
</protein>
<dbReference type="Gene3D" id="3.40.630.30">
    <property type="match status" value="1"/>
</dbReference>
<feature type="domain" description="N-acetyltransferase" evidence="3">
    <location>
        <begin position="8"/>
        <end position="166"/>
    </location>
</feature>
<evidence type="ECO:0000313" key="5">
    <source>
        <dbReference type="Proteomes" id="UP000249590"/>
    </source>
</evidence>
<keyword evidence="5" id="KW-1185">Reference proteome</keyword>
<comment type="caution">
    <text evidence="4">The sequence shown here is derived from an EMBL/GenBank/DDBJ whole genome shotgun (WGS) entry which is preliminary data.</text>
</comment>
<dbReference type="EMBL" id="QHHQ01000001">
    <property type="protein sequence ID" value="RAI03990.1"/>
    <property type="molecule type" value="Genomic_DNA"/>
</dbReference>
<evidence type="ECO:0000256" key="1">
    <source>
        <dbReference type="ARBA" id="ARBA00022679"/>
    </source>
</evidence>
<dbReference type="SUPFAM" id="SSF55729">
    <property type="entry name" value="Acyl-CoA N-acyltransferases (Nat)"/>
    <property type="match status" value="1"/>
</dbReference>
<dbReference type="InterPro" id="IPR000182">
    <property type="entry name" value="GNAT_dom"/>
</dbReference>
<dbReference type="RefSeq" id="WP_111343111.1">
    <property type="nucleotide sequence ID" value="NZ_QHHQ01000001.1"/>
</dbReference>
<dbReference type="CDD" id="cd04301">
    <property type="entry name" value="NAT_SF"/>
    <property type="match status" value="1"/>
</dbReference>